<evidence type="ECO:0000313" key="6">
    <source>
        <dbReference type="Proteomes" id="UP000193484"/>
    </source>
</evidence>
<dbReference type="GO" id="GO:0047617">
    <property type="term" value="F:fatty acyl-CoA hydrolase activity"/>
    <property type="evidence" value="ECO:0007669"/>
    <property type="project" value="InterPro"/>
</dbReference>
<dbReference type="InterPro" id="IPR049449">
    <property type="entry name" value="TesB_ACOT8-like_N"/>
</dbReference>
<dbReference type="GO" id="GO:0009062">
    <property type="term" value="P:fatty acid catabolic process"/>
    <property type="evidence" value="ECO:0007669"/>
    <property type="project" value="TreeGrafter"/>
</dbReference>
<gene>
    <name evidence="5" type="ORF">AWC04_09345</name>
</gene>
<dbReference type="PANTHER" id="PTHR11066:SF34">
    <property type="entry name" value="ACYL-COENZYME A THIOESTERASE 8"/>
    <property type="match status" value="1"/>
</dbReference>
<dbReference type="CDD" id="cd03444">
    <property type="entry name" value="Thioesterase_II_repeat1"/>
    <property type="match status" value="1"/>
</dbReference>
<accession>A0A1X1RF01</accession>
<dbReference type="CDD" id="cd03445">
    <property type="entry name" value="Thioesterase_II_repeat2"/>
    <property type="match status" value="1"/>
</dbReference>
<evidence type="ECO:0000313" key="5">
    <source>
        <dbReference type="EMBL" id="ORV04338.1"/>
    </source>
</evidence>
<comment type="similarity">
    <text evidence="1">Belongs to the C/M/P thioester hydrolase family.</text>
</comment>
<sequence length="314" mass="33851">MAASLNDILAVLRPVPEGPNVYLGPQPDDGSARLRVYGGQVAAQSVLAAADTVAGRRLHSLHVAFLRPGNPRIPLRYEVTSLREGRTFSTRRVTVTQEGVFLMEALASFIADVDGPEFAATIPAVPAPESLPPVTAQVGPEDFSPTESAGPNAGGPLPRGTTPLVESAELAWLNTWDMRYIDPPPLRSALNRPAAAITDGAARCRMWLRAAEDLPDELLADPLLATALLVYITDWSVLDPVQLAVRRNWQDLESMASLDHAVWFHRPVDFTDWLLFDHRCASVAGGTGLGGGEVYNRSGSLVCTVTQEGFLGRR</sequence>
<evidence type="ECO:0000256" key="2">
    <source>
        <dbReference type="ARBA" id="ARBA00022801"/>
    </source>
</evidence>
<dbReference type="GO" id="GO:0006637">
    <property type="term" value="P:acyl-CoA metabolic process"/>
    <property type="evidence" value="ECO:0007669"/>
    <property type="project" value="InterPro"/>
</dbReference>
<dbReference type="AlphaFoldDB" id="A0A1X1RF01"/>
<organism evidence="5 6">
    <name type="scientific">Mycolicibacterium fallax</name>
    <name type="common">Mycobacterium fallax</name>
    <dbReference type="NCBI Taxonomy" id="1793"/>
    <lineage>
        <taxon>Bacteria</taxon>
        <taxon>Bacillati</taxon>
        <taxon>Actinomycetota</taxon>
        <taxon>Actinomycetes</taxon>
        <taxon>Mycobacteriales</taxon>
        <taxon>Mycobacteriaceae</taxon>
        <taxon>Mycolicibacterium</taxon>
    </lineage>
</organism>
<keyword evidence="2" id="KW-0378">Hydrolase</keyword>
<dbReference type="InterPro" id="IPR042171">
    <property type="entry name" value="Acyl-CoA_hotdog"/>
</dbReference>
<dbReference type="InterPro" id="IPR029069">
    <property type="entry name" value="HotDog_dom_sf"/>
</dbReference>
<protein>
    <submittedName>
        <fullName evidence="5">Uncharacterized protein</fullName>
    </submittedName>
</protein>
<dbReference type="RefSeq" id="WP_163742367.1">
    <property type="nucleotide sequence ID" value="NZ_AP022603.1"/>
</dbReference>
<dbReference type="InterPro" id="IPR025652">
    <property type="entry name" value="TesB_C"/>
</dbReference>
<name>A0A1X1RF01_MYCFA</name>
<reference evidence="5 6" key="1">
    <citation type="submission" date="2016-01" db="EMBL/GenBank/DDBJ databases">
        <title>The new phylogeny of the genus Mycobacterium.</title>
        <authorList>
            <person name="Tarcisio F."/>
            <person name="Conor M."/>
            <person name="Antonella G."/>
            <person name="Elisabetta G."/>
            <person name="Giulia F.S."/>
            <person name="Sara T."/>
            <person name="Anna F."/>
            <person name="Clotilde B."/>
            <person name="Roberto B."/>
            <person name="Veronica D.S."/>
            <person name="Fabio R."/>
            <person name="Monica P."/>
            <person name="Olivier J."/>
            <person name="Enrico T."/>
            <person name="Nicola S."/>
        </authorList>
    </citation>
    <scope>NUCLEOTIDE SEQUENCE [LARGE SCALE GENOMIC DNA]</scope>
    <source>
        <strain evidence="5 6">DSM 44179</strain>
    </source>
</reference>
<feature type="domain" description="Acyl-CoA thioesterase 2 C-terminal" evidence="3">
    <location>
        <begin position="204"/>
        <end position="310"/>
    </location>
</feature>
<dbReference type="PANTHER" id="PTHR11066">
    <property type="entry name" value="ACYL-COA THIOESTERASE"/>
    <property type="match status" value="1"/>
</dbReference>
<evidence type="ECO:0000259" key="3">
    <source>
        <dbReference type="Pfam" id="PF02551"/>
    </source>
</evidence>
<dbReference type="SUPFAM" id="SSF54637">
    <property type="entry name" value="Thioesterase/thiol ester dehydrase-isomerase"/>
    <property type="match status" value="2"/>
</dbReference>
<evidence type="ECO:0000259" key="4">
    <source>
        <dbReference type="Pfam" id="PF13622"/>
    </source>
</evidence>
<feature type="domain" description="Acyl-CoA thioesterase-like N-terminal HotDog" evidence="4">
    <location>
        <begin position="33"/>
        <end position="109"/>
    </location>
</feature>
<keyword evidence="6" id="KW-1185">Reference proteome</keyword>
<dbReference type="InterPro" id="IPR003703">
    <property type="entry name" value="Acyl_CoA_thio"/>
</dbReference>
<dbReference type="Pfam" id="PF02551">
    <property type="entry name" value="Acyl_CoA_thio"/>
    <property type="match status" value="1"/>
</dbReference>
<dbReference type="EMBL" id="LQOJ01000031">
    <property type="protein sequence ID" value="ORV04338.1"/>
    <property type="molecule type" value="Genomic_DNA"/>
</dbReference>
<comment type="caution">
    <text evidence="5">The sequence shown here is derived from an EMBL/GenBank/DDBJ whole genome shotgun (WGS) entry which is preliminary data.</text>
</comment>
<dbReference type="Proteomes" id="UP000193484">
    <property type="component" value="Unassembled WGS sequence"/>
</dbReference>
<evidence type="ECO:0000256" key="1">
    <source>
        <dbReference type="ARBA" id="ARBA00006538"/>
    </source>
</evidence>
<dbReference type="Gene3D" id="2.40.160.210">
    <property type="entry name" value="Acyl-CoA thioesterase, double hotdog domain"/>
    <property type="match status" value="1"/>
</dbReference>
<proteinExistence type="inferred from homology"/>
<dbReference type="STRING" id="1793.AWC04_09345"/>
<dbReference type="Pfam" id="PF13622">
    <property type="entry name" value="4HBT_3"/>
    <property type="match status" value="1"/>
</dbReference>